<keyword evidence="1" id="KW-0805">Transcription regulation</keyword>
<dbReference type="GO" id="GO:0090575">
    <property type="term" value="C:RNA polymerase II transcription regulator complex"/>
    <property type="evidence" value="ECO:0007669"/>
    <property type="project" value="TreeGrafter"/>
</dbReference>
<feature type="domain" description="OCA" evidence="5">
    <location>
        <begin position="14"/>
        <end position="36"/>
    </location>
</feature>
<evidence type="ECO:0000313" key="6">
    <source>
        <dbReference type="Proteomes" id="UP000515150"/>
    </source>
</evidence>
<keyword evidence="3" id="KW-0804">Transcription</keyword>
<feature type="compositionally biased region" description="Polar residues" evidence="4">
    <location>
        <begin position="1"/>
        <end position="12"/>
    </location>
</feature>
<dbReference type="GO" id="GO:0003677">
    <property type="term" value="F:DNA binding"/>
    <property type="evidence" value="ECO:0007669"/>
    <property type="project" value="InterPro"/>
</dbReference>
<evidence type="ECO:0000259" key="5">
    <source>
        <dbReference type="PROSITE" id="PS52003"/>
    </source>
</evidence>
<sequence>MHWEKSSPSTLARSRPYQGVRVRDPVKELLRKKRSLEPHTSKKAPPADVIAQNHQSSYAQAIFSSNVTGSSPAECVAADGGVQYTAWKAPTATASTGLQSAMTPWCSSEYSQQDASAQSLPYPTTPTLTADVYMQALCPSYTMLTYTHTPLLTNFGTIPVAPAPASLPQMDLQDSGLTYVPWAQPLTTISTMPSTGVQFGAGSATLPGSPLVHMPLSMSLTTMIPQLEAQVVDPQSQILELPQPPERQLDPERQDHSLDEDQRVESESSNLLFKLLGDKKGDGEEDDKDPYSSSLFTV</sequence>
<dbReference type="InterPro" id="IPR015389">
    <property type="entry name" value="PD-C2-AF1"/>
</dbReference>
<keyword evidence="6" id="KW-1185">Reference proteome</keyword>
<dbReference type="PANTHER" id="PTHR15363">
    <property type="entry name" value="POU DOMAIN CLASS 2-ASSOCIATING FACTOR 1"/>
    <property type="match status" value="1"/>
</dbReference>
<dbReference type="Proteomes" id="UP000515150">
    <property type="component" value="Chromosome 13"/>
</dbReference>
<evidence type="ECO:0000313" key="7">
    <source>
        <dbReference type="RefSeq" id="XP_029027757.1"/>
    </source>
</evidence>
<evidence type="ECO:0000256" key="3">
    <source>
        <dbReference type="ARBA" id="ARBA00023163"/>
    </source>
</evidence>
<feature type="compositionally biased region" description="Basic and acidic residues" evidence="4">
    <location>
        <begin position="21"/>
        <end position="40"/>
    </location>
</feature>
<dbReference type="OrthoDB" id="8866621at2759"/>
<evidence type="ECO:0000256" key="1">
    <source>
        <dbReference type="ARBA" id="ARBA00023015"/>
    </source>
</evidence>
<dbReference type="InterPro" id="IPR047571">
    <property type="entry name" value="OCA"/>
</dbReference>
<gene>
    <name evidence="7" type="primary">LOC114868392</name>
</gene>
<keyword evidence="2" id="KW-0010">Activator</keyword>
<dbReference type="AlphaFoldDB" id="A0A6P7P5L2"/>
<organism evidence="6 7">
    <name type="scientific">Betta splendens</name>
    <name type="common">Siamese fighting fish</name>
    <dbReference type="NCBI Taxonomy" id="158456"/>
    <lineage>
        <taxon>Eukaryota</taxon>
        <taxon>Metazoa</taxon>
        <taxon>Chordata</taxon>
        <taxon>Craniata</taxon>
        <taxon>Vertebrata</taxon>
        <taxon>Euteleostomi</taxon>
        <taxon>Actinopterygii</taxon>
        <taxon>Neopterygii</taxon>
        <taxon>Teleostei</taxon>
        <taxon>Neoteleostei</taxon>
        <taxon>Acanthomorphata</taxon>
        <taxon>Anabantaria</taxon>
        <taxon>Anabantiformes</taxon>
        <taxon>Anabantoidei</taxon>
        <taxon>Osphronemidae</taxon>
        <taxon>Betta</taxon>
    </lineage>
</organism>
<accession>A0A6P7P5L2</accession>
<feature type="region of interest" description="Disordered" evidence="4">
    <location>
        <begin position="1"/>
        <end position="48"/>
    </location>
</feature>
<dbReference type="GO" id="GO:0003713">
    <property type="term" value="F:transcription coactivator activity"/>
    <property type="evidence" value="ECO:0007669"/>
    <property type="project" value="TreeGrafter"/>
</dbReference>
<dbReference type="RefSeq" id="XP_029027757.1">
    <property type="nucleotide sequence ID" value="XM_029171924.3"/>
</dbReference>
<reference evidence="7" key="1">
    <citation type="submission" date="2025-08" db="UniProtKB">
        <authorList>
            <consortium name="RefSeq"/>
        </authorList>
    </citation>
    <scope>IDENTIFICATION</scope>
</reference>
<protein>
    <submittedName>
        <fullName evidence="7">POU domain class 2-associating factor 1</fullName>
    </submittedName>
</protein>
<dbReference type="GO" id="GO:0045944">
    <property type="term" value="P:positive regulation of transcription by RNA polymerase II"/>
    <property type="evidence" value="ECO:0007669"/>
    <property type="project" value="TreeGrafter"/>
</dbReference>
<evidence type="ECO:0000256" key="2">
    <source>
        <dbReference type="ARBA" id="ARBA00023159"/>
    </source>
</evidence>
<dbReference type="PROSITE" id="PS52003">
    <property type="entry name" value="OCA"/>
    <property type="match status" value="1"/>
</dbReference>
<dbReference type="KEGG" id="bspl:114868392"/>
<feature type="region of interest" description="Disordered" evidence="4">
    <location>
        <begin position="241"/>
        <end position="298"/>
    </location>
</feature>
<dbReference type="Pfam" id="PF09310">
    <property type="entry name" value="PD-C2-AF1"/>
    <property type="match status" value="1"/>
</dbReference>
<dbReference type="GO" id="GO:0070974">
    <property type="term" value="F:POU domain binding"/>
    <property type="evidence" value="ECO:0007669"/>
    <property type="project" value="InterPro"/>
</dbReference>
<dbReference type="PANTHER" id="PTHR15363:SF3">
    <property type="entry name" value="POU DOMAIN CLASS 2-ASSOCIATING FACTOR 1"/>
    <property type="match status" value="1"/>
</dbReference>
<dbReference type="GeneID" id="114868392"/>
<evidence type="ECO:0000256" key="4">
    <source>
        <dbReference type="SAM" id="MobiDB-lite"/>
    </source>
</evidence>
<proteinExistence type="predicted"/>
<feature type="compositionally biased region" description="Basic and acidic residues" evidence="4">
    <location>
        <begin position="247"/>
        <end position="266"/>
    </location>
</feature>
<name>A0A6P7P5L2_BETSP</name>
<dbReference type="InParanoid" id="A0A6P7P5L2"/>